<organism evidence="1 2">
    <name type="scientific">Amycolatopsis coloradensis</name>
    <dbReference type="NCBI Taxonomy" id="76021"/>
    <lineage>
        <taxon>Bacteria</taxon>
        <taxon>Bacillati</taxon>
        <taxon>Actinomycetota</taxon>
        <taxon>Actinomycetes</taxon>
        <taxon>Pseudonocardiales</taxon>
        <taxon>Pseudonocardiaceae</taxon>
        <taxon>Amycolatopsis</taxon>
    </lineage>
</organism>
<proteinExistence type="predicted"/>
<keyword evidence="2" id="KW-1185">Reference proteome</keyword>
<sequence length="51" mass="5441">MLTAAGVFCVLGTLTIPLHKSRGEKTGMIRIYLRILTVPAFLRPKIAAGSG</sequence>
<reference evidence="1" key="1">
    <citation type="submission" date="2023-10" db="EMBL/GenBank/DDBJ databases">
        <title>Whole genome sequencing of actinobacterial strain Amycolatopsis sp. (BCA-696) identifies the underlying plant growth-promoting genes.</title>
        <authorList>
            <person name="Gandham P."/>
            <person name="Vadla N."/>
            <person name="Saji A."/>
            <person name="Srinivas V."/>
            <person name="Ruperao P."/>
            <person name="Selvanayagam S."/>
            <person name="Saxena R.K."/>
            <person name="Rathore A."/>
            <person name="Gopalakrishnan S."/>
            <person name="Thakur V."/>
        </authorList>
    </citation>
    <scope>NUCLEOTIDE SEQUENCE</scope>
    <source>
        <strain evidence="1">BCA-696</strain>
    </source>
</reference>
<gene>
    <name evidence="1" type="ORF">LCL61_31345</name>
</gene>
<evidence type="ECO:0000313" key="2">
    <source>
        <dbReference type="Proteomes" id="UP001456344"/>
    </source>
</evidence>
<dbReference type="Proteomes" id="UP001456344">
    <property type="component" value="Chromosome"/>
</dbReference>
<dbReference type="EMBL" id="CP150484">
    <property type="protein sequence ID" value="WYW20053.1"/>
    <property type="molecule type" value="Genomic_DNA"/>
</dbReference>
<accession>A0ACD5BKY5</accession>
<evidence type="ECO:0000313" key="1">
    <source>
        <dbReference type="EMBL" id="WYW20053.1"/>
    </source>
</evidence>
<protein>
    <submittedName>
        <fullName evidence="1">Uncharacterized protein</fullName>
    </submittedName>
</protein>
<name>A0ACD5BKY5_9PSEU</name>